<dbReference type="InterPro" id="IPR043502">
    <property type="entry name" value="DNA/RNA_pol_sf"/>
</dbReference>
<accession>A0A1S3YDZ6</accession>
<protein>
    <recommendedName>
        <fullName evidence="2">Reverse transcriptase domain-containing protein</fullName>
    </recommendedName>
</protein>
<dbReference type="PANTHER" id="PTHR24559:SF431">
    <property type="entry name" value="RNA-DIRECTED DNA POLYMERASE HOMOLOG"/>
    <property type="match status" value="1"/>
</dbReference>
<dbReference type="InterPro" id="IPR000477">
    <property type="entry name" value="RT_dom"/>
</dbReference>
<proteinExistence type="predicted"/>
<evidence type="ECO:0000259" key="2">
    <source>
        <dbReference type="Pfam" id="PF00078"/>
    </source>
</evidence>
<gene>
    <name evidence="3" type="primary">LOC107775063</name>
</gene>
<sequence length="297" mass="33432">MEDAEAEKPRKAWTADLVDGPHLRRRSSLCNKTYYSAMRERSENAQDNDRSSKAKIGGYSFNVSTSELGKQAYMNNRQEPPKPLSPKRTVNGISGGEKVNSVTYTAAKKRVVNEIQADDKLVPKARTLSGFDNSSVVTKGEIILTTFAKGVIKDTKFQIKIDPVDEKKTSFITERGTYCYKVILFSLKNARATYQKLVTKMFQEYLGKTMEVYIEDMLVKSTQAGDHIQHLSDTFQILRKFNMKLNPEKCAFGMSSGKFLGFLVSNRGIEVNLAKIKAIEEIPDILTSKKKSGEIDR</sequence>
<dbReference type="PaxDb" id="4097-A0A1S3YDZ6"/>
<dbReference type="OrthoDB" id="1936626at2759"/>
<reference evidence="3" key="1">
    <citation type="submission" date="2025-08" db="UniProtKB">
        <authorList>
            <consortium name="RefSeq"/>
        </authorList>
    </citation>
    <scope>IDENTIFICATION</scope>
</reference>
<organism evidence="3">
    <name type="scientific">Nicotiana tabacum</name>
    <name type="common">Common tobacco</name>
    <dbReference type="NCBI Taxonomy" id="4097"/>
    <lineage>
        <taxon>Eukaryota</taxon>
        <taxon>Viridiplantae</taxon>
        <taxon>Streptophyta</taxon>
        <taxon>Embryophyta</taxon>
        <taxon>Tracheophyta</taxon>
        <taxon>Spermatophyta</taxon>
        <taxon>Magnoliopsida</taxon>
        <taxon>eudicotyledons</taxon>
        <taxon>Gunneridae</taxon>
        <taxon>Pentapetalae</taxon>
        <taxon>asterids</taxon>
        <taxon>lamiids</taxon>
        <taxon>Solanales</taxon>
        <taxon>Solanaceae</taxon>
        <taxon>Nicotianoideae</taxon>
        <taxon>Nicotianeae</taxon>
        <taxon>Nicotiana</taxon>
    </lineage>
</organism>
<dbReference type="InterPro" id="IPR043128">
    <property type="entry name" value="Rev_trsase/Diguanyl_cyclase"/>
</dbReference>
<evidence type="ECO:0000256" key="1">
    <source>
        <dbReference type="SAM" id="MobiDB-lite"/>
    </source>
</evidence>
<feature type="region of interest" description="Disordered" evidence="1">
    <location>
        <begin position="75"/>
        <end position="95"/>
    </location>
</feature>
<dbReference type="Gene3D" id="3.10.10.10">
    <property type="entry name" value="HIV Type 1 Reverse Transcriptase, subunit A, domain 1"/>
    <property type="match status" value="1"/>
</dbReference>
<dbReference type="Pfam" id="PF00078">
    <property type="entry name" value="RVT_1"/>
    <property type="match status" value="1"/>
</dbReference>
<dbReference type="SUPFAM" id="SSF56672">
    <property type="entry name" value="DNA/RNA polymerases"/>
    <property type="match status" value="1"/>
</dbReference>
<dbReference type="SMR" id="A0A1S3YDZ6"/>
<dbReference type="KEGG" id="nta:107775063"/>
<dbReference type="STRING" id="4097.A0A1S3YDZ6"/>
<evidence type="ECO:0000313" key="3">
    <source>
        <dbReference type="RefSeq" id="XP_016450222.1"/>
    </source>
</evidence>
<dbReference type="CDD" id="cd01647">
    <property type="entry name" value="RT_LTR"/>
    <property type="match status" value="1"/>
</dbReference>
<dbReference type="AlphaFoldDB" id="A0A1S3YDZ6"/>
<dbReference type="PANTHER" id="PTHR24559">
    <property type="entry name" value="TRANSPOSON TY3-I GAG-POL POLYPROTEIN"/>
    <property type="match status" value="1"/>
</dbReference>
<name>A0A1S3YDZ6_TOBAC</name>
<dbReference type="RefSeq" id="XP_016450222.1">
    <property type="nucleotide sequence ID" value="XM_016594736.1"/>
</dbReference>
<dbReference type="InterPro" id="IPR053134">
    <property type="entry name" value="RNA-dir_DNA_polymerase"/>
</dbReference>
<feature type="domain" description="Reverse transcriptase" evidence="2">
    <location>
        <begin position="104"/>
        <end position="262"/>
    </location>
</feature>
<dbReference type="Gene3D" id="3.30.70.270">
    <property type="match status" value="1"/>
</dbReference>